<protein>
    <recommendedName>
        <fullName evidence="3">DUF1963 domain-containing protein</fullName>
    </recommendedName>
</protein>
<dbReference type="Proteomes" id="UP000027192">
    <property type="component" value="Unassembled WGS sequence"/>
</dbReference>
<comment type="caution">
    <text evidence="1">The sequence shown here is derived from an EMBL/GenBank/DDBJ whole genome shotgun (WGS) entry which is preliminary data.</text>
</comment>
<keyword evidence="2" id="KW-1185">Reference proteome</keyword>
<sequence>MGLYIKDSAFTCPQTRILKATEFYKPFPTNEDVAFNQDQLLPIGLLAYSQIDKQSDNKVLIALPVSMAIFDGDVPFMTYSLTESGWQVDAHDAEHIDEDLEDFEDYGEFYERAAAFYAKYQRLSLSLEEESESVELLQIGGQPILGCNWDAYLWDEARDDEDKYFDALDEESGANYDDYMSREIGFYDEESELDFVYLGTFSYTTYVDGGGECILFYNAQHQKVMAISEFS</sequence>
<dbReference type="AlphaFoldDB" id="A0A066RTW4"/>
<evidence type="ECO:0000313" key="2">
    <source>
        <dbReference type="Proteomes" id="UP000027192"/>
    </source>
</evidence>
<dbReference type="RefSeq" id="WP_036753334.1">
    <property type="nucleotide sequence ID" value="NZ_JAGSGC010000009.1"/>
</dbReference>
<proteinExistence type="predicted"/>
<organism evidence="1 2">
    <name type="scientific">Photobacterium galatheae</name>
    <dbReference type="NCBI Taxonomy" id="1654360"/>
    <lineage>
        <taxon>Bacteria</taxon>
        <taxon>Pseudomonadati</taxon>
        <taxon>Pseudomonadota</taxon>
        <taxon>Gammaproteobacteria</taxon>
        <taxon>Vibrionales</taxon>
        <taxon>Vibrionaceae</taxon>
        <taxon>Photobacterium</taxon>
    </lineage>
</organism>
<accession>A0A066RTW4</accession>
<gene>
    <name evidence="1" type="ORF">EA58_13300</name>
</gene>
<dbReference type="OrthoDB" id="5872187at2"/>
<dbReference type="EMBL" id="JMIB01000026">
    <property type="protein sequence ID" value="KDM91122.1"/>
    <property type="molecule type" value="Genomic_DNA"/>
</dbReference>
<evidence type="ECO:0000313" key="1">
    <source>
        <dbReference type="EMBL" id="KDM91122.1"/>
    </source>
</evidence>
<evidence type="ECO:0008006" key="3">
    <source>
        <dbReference type="Google" id="ProtNLM"/>
    </source>
</evidence>
<name>A0A066RTW4_9GAMM</name>
<reference evidence="1 2" key="1">
    <citation type="submission" date="2014-04" db="EMBL/GenBank/DDBJ databases">
        <title>Draft genome sequence of Photobacterium halotolerans S2753: a solonamide, ngercheumicin and holomycin producer.</title>
        <authorList>
            <person name="Machado H.R."/>
            <person name="Gram L."/>
        </authorList>
    </citation>
    <scope>NUCLEOTIDE SEQUENCE [LARGE SCALE GENOMIC DNA]</scope>
    <source>
        <strain evidence="1 2">S2753</strain>
    </source>
</reference>